<feature type="region of interest" description="Disordered" evidence="1">
    <location>
        <begin position="233"/>
        <end position="316"/>
    </location>
</feature>
<organism evidence="3 4">
    <name type="scientific">Echria macrotheca</name>
    <dbReference type="NCBI Taxonomy" id="438768"/>
    <lineage>
        <taxon>Eukaryota</taxon>
        <taxon>Fungi</taxon>
        <taxon>Dikarya</taxon>
        <taxon>Ascomycota</taxon>
        <taxon>Pezizomycotina</taxon>
        <taxon>Sordariomycetes</taxon>
        <taxon>Sordariomycetidae</taxon>
        <taxon>Sordariales</taxon>
        <taxon>Schizotheciaceae</taxon>
        <taxon>Echria</taxon>
    </lineage>
</organism>
<dbReference type="Proteomes" id="UP001239445">
    <property type="component" value="Unassembled WGS sequence"/>
</dbReference>
<reference evidence="3" key="1">
    <citation type="submission" date="2023-06" db="EMBL/GenBank/DDBJ databases">
        <title>Genome-scale phylogeny and comparative genomics of the fungal order Sordariales.</title>
        <authorList>
            <consortium name="Lawrence Berkeley National Laboratory"/>
            <person name="Hensen N."/>
            <person name="Bonometti L."/>
            <person name="Westerberg I."/>
            <person name="Brannstrom I.O."/>
            <person name="Guillou S."/>
            <person name="Cros-Aarteil S."/>
            <person name="Calhoun S."/>
            <person name="Haridas S."/>
            <person name="Kuo A."/>
            <person name="Mondo S."/>
            <person name="Pangilinan J."/>
            <person name="Riley R."/>
            <person name="Labutti K."/>
            <person name="Andreopoulos B."/>
            <person name="Lipzen A."/>
            <person name="Chen C."/>
            <person name="Yanf M."/>
            <person name="Daum C."/>
            <person name="Ng V."/>
            <person name="Clum A."/>
            <person name="Steindorff A."/>
            <person name="Ohm R."/>
            <person name="Martin F."/>
            <person name="Silar P."/>
            <person name="Natvig D."/>
            <person name="Lalanne C."/>
            <person name="Gautier V."/>
            <person name="Ament-Velasquez S.L."/>
            <person name="Kruys A."/>
            <person name="Hutchinson M.I."/>
            <person name="Powell A.J."/>
            <person name="Barry K."/>
            <person name="Miller A.N."/>
            <person name="Grigoriev I.V."/>
            <person name="Debuchy R."/>
            <person name="Gladieux P."/>
            <person name="Thoren M.H."/>
            <person name="Johannesson H."/>
        </authorList>
    </citation>
    <scope>NUCLEOTIDE SEQUENCE</scope>
    <source>
        <strain evidence="3">PSN4</strain>
    </source>
</reference>
<evidence type="ECO:0000313" key="4">
    <source>
        <dbReference type="Proteomes" id="UP001239445"/>
    </source>
</evidence>
<feature type="transmembrane region" description="Helical" evidence="2">
    <location>
        <begin position="379"/>
        <end position="403"/>
    </location>
</feature>
<keyword evidence="4" id="KW-1185">Reference proteome</keyword>
<evidence type="ECO:0000256" key="1">
    <source>
        <dbReference type="SAM" id="MobiDB-lite"/>
    </source>
</evidence>
<feature type="compositionally biased region" description="Basic and acidic residues" evidence="1">
    <location>
        <begin position="270"/>
        <end position="284"/>
    </location>
</feature>
<feature type="compositionally biased region" description="Low complexity" evidence="1">
    <location>
        <begin position="299"/>
        <end position="316"/>
    </location>
</feature>
<name>A0AAJ0FAB4_9PEZI</name>
<feature type="compositionally biased region" description="Basic and acidic residues" evidence="1">
    <location>
        <begin position="233"/>
        <end position="243"/>
    </location>
</feature>
<evidence type="ECO:0000313" key="3">
    <source>
        <dbReference type="EMBL" id="KAK1759927.1"/>
    </source>
</evidence>
<keyword evidence="2" id="KW-0812">Transmembrane</keyword>
<comment type="caution">
    <text evidence="3">The sequence shown here is derived from an EMBL/GenBank/DDBJ whole genome shotgun (WGS) entry which is preliminary data.</text>
</comment>
<dbReference type="EMBL" id="MU839828">
    <property type="protein sequence ID" value="KAK1759927.1"/>
    <property type="molecule type" value="Genomic_DNA"/>
</dbReference>
<evidence type="ECO:0000256" key="2">
    <source>
        <dbReference type="SAM" id="Phobius"/>
    </source>
</evidence>
<keyword evidence="2" id="KW-1133">Transmembrane helix</keyword>
<dbReference type="AlphaFoldDB" id="A0AAJ0FAB4"/>
<gene>
    <name evidence="3" type="ORF">QBC47DRAFT_458116</name>
</gene>
<accession>A0AAJ0FAB4</accession>
<sequence length="417" mass="44129">MGFWRNLERSIDQFFDFSPAVYRREIEPLSEPQLRRLHAQIQRKVLGSTVGAGASVAAAPATLGASLALTAISARRMDVNSQRLDVIEARLREKGWTGNDFDMGDFLLGVGPVALGHLIPGADHVGHHLVDRAVDHAAGTLAAHHGTNHMVEQGANHLAHMAGNHGAGAGDMIVAGGRGTVQAAHEAVYKSTHTGFQQWAESQGADAIHAATKKAGGKVASLAVSSVMEKLNSDRAKAEESSSTRKPVSSPAPGKRPDKITAGDGGVSKAAREGSRPIVRERPGRATTTGPSKPPPATKPTTQKTHVSSATITTTTPVRPTISARERGITRIMTLLYPVLVHTLFGDSSALPVLTASALLIIASLILRREQIPRISAFFIPALVLCDVSSAMLWMASIGIVGLDRIGWAAVFRTLVF</sequence>
<proteinExistence type="predicted"/>
<feature type="transmembrane region" description="Helical" evidence="2">
    <location>
        <begin position="351"/>
        <end position="367"/>
    </location>
</feature>
<protein>
    <submittedName>
        <fullName evidence="3">Uncharacterized protein</fullName>
    </submittedName>
</protein>
<keyword evidence="2" id="KW-0472">Membrane</keyword>